<accession>A0ABP0JNE3</accession>
<name>A0ABP0JNE3_9DINO</name>
<feature type="compositionally biased region" description="Basic and acidic residues" evidence="1">
    <location>
        <begin position="114"/>
        <end position="139"/>
    </location>
</feature>
<sequence>MPTADMLRKGKSAELQLAICLGTGLEASNPVERRAKECRKRKRLELGSSKSRTLRANRRCTSGSERDVWTVNQSTNQLPRNEEMDMCIACRAGSQDCMSDFLLTAYMGESSARCEKETRQGPSNESRKWTEWTDPEHPAAEPVRSAELAPASPLTRPASLGRRPALLPGRAGHKGRMDGEQGVTRMDGVQGDVDDEEENRTQVLDGEIGKTTLCVGAADRKLCDVFITLRKSSGEDVAEGKLEWDDLIEAFDKYEVTEDSEGNEVLEEQTIFVELVNEKVEGEFDEEWLVWVEARVTFKNELDSKCEEMPYSKRIFQLDPPGQIFYEGMERFLAWDPTSESLQELPNRLLAERVQVTNGGVSVMISFPARTPRAAVTAGFNEAGEQVNAHSTMEEDKGEALPGVSHRFIICRTWTLADFELMYASFCRMNSMEMERVTESALQEYGMVLAREQLKVVKGLRKPLLFEQVADEEVIDCPGLIMVADQNISARSALGPNIDITGGGSDAGGSRQT</sequence>
<dbReference type="EMBL" id="CAXAMN010005958">
    <property type="protein sequence ID" value="CAK9015959.1"/>
    <property type="molecule type" value="Genomic_DNA"/>
</dbReference>
<evidence type="ECO:0000256" key="1">
    <source>
        <dbReference type="SAM" id="MobiDB-lite"/>
    </source>
</evidence>
<comment type="caution">
    <text evidence="2">The sequence shown here is derived from an EMBL/GenBank/DDBJ whole genome shotgun (WGS) entry which is preliminary data.</text>
</comment>
<proteinExistence type="predicted"/>
<keyword evidence="3" id="KW-1185">Reference proteome</keyword>
<reference evidence="2 3" key="1">
    <citation type="submission" date="2024-02" db="EMBL/GenBank/DDBJ databases">
        <authorList>
            <person name="Chen Y."/>
            <person name="Shah S."/>
            <person name="Dougan E. K."/>
            <person name="Thang M."/>
            <person name="Chan C."/>
        </authorList>
    </citation>
    <scope>NUCLEOTIDE SEQUENCE [LARGE SCALE GENOMIC DNA]</scope>
</reference>
<feature type="region of interest" description="Disordered" evidence="1">
    <location>
        <begin position="114"/>
        <end position="191"/>
    </location>
</feature>
<protein>
    <submittedName>
        <fullName evidence="2">Uncharacterized protein</fullName>
    </submittedName>
</protein>
<evidence type="ECO:0000313" key="2">
    <source>
        <dbReference type="EMBL" id="CAK9015959.1"/>
    </source>
</evidence>
<organism evidence="2 3">
    <name type="scientific">Durusdinium trenchii</name>
    <dbReference type="NCBI Taxonomy" id="1381693"/>
    <lineage>
        <taxon>Eukaryota</taxon>
        <taxon>Sar</taxon>
        <taxon>Alveolata</taxon>
        <taxon>Dinophyceae</taxon>
        <taxon>Suessiales</taxon>
        <taxon>Symbiodiniaceae</taxon>
        <taxon>Durusdinium</taxon>
    </lineage>
</organism>
<gene>
    <name evidence="2" type="ORF">CCMP2556_LOCUS12303</name>
</gene>
<dbReference type="Proteomes" id="UP001642484">
    <property type="component" value="Unassembled WGS sequence"/>
</dbReference>
<evidence type="ECO:0000313" key="3">
    <source>
        <dbReference type="Proteomes" id="UP001642484"/>
    </source>
</evidence>